<dbReference type="Gene3D" id="3.90.50.10">
    <property type="entry name" value="Photosynthetic Reaction Center, subunit H, domain 2"/>
    <property type="match status" value="1"/>
</dbReference>
<proteinExistence type="predicted"/>
<dbReference type="KEGG" id="chn:A605_02725"/>
<dbReference type="InterPro" id="IPR014747">
    <property type="entry name" value="Bac_photo_RC_H_C"/>
</dbReference>
<accession>M1MV17</accession>
<dbReference type="InterPro" id="IPR027275">
    <property type="entry name" value="PRC-brl_dom"/>
</dbReference>
<dbReference type="InterPro" id="IPR011033">
    <property type="entry name" value="PRC_barrel-like_sf"/>
</dbReference>
<evidence type="ECO:0000259" key="3">
    <source>
        <dbReference type="Pfam" id="PF09557"/>
    </source>
</evidence>
<feature type="domain" description="PRC-barrel" evidence="2">
    <location>
        <begin position="9"/>
        <end position="76"/>
    </location>
</feature>
<feature type="region of interest" description="Disordered" evidence="1">
    <location>
        <begin position="204"/>
        <end position="227"/>
    </location>
</feature>
<evidence type="ECO:0008006" key="6">
    <source>
        <dbReference type="Google" id="ProtNLM"/>
    </source>
</evidence>
<dbReference type="Proteomes" id="UP000011723">
    <property type="component" value="Chromosome"/>
</dbReference>
<dbReference type="SUPFAM" id="SSF50346">
    <property type="entry name" value="PRC-barrel domain"/>
    <property type="match status" value="1"/>
</dbReference>
<sequence>MTMSQNPQIDDLFRATAYDSSGEKLGAVRQVYLDNRSGQPSFIEVSHGLFGMGDSLVPLRGSRLEGEQLDLAFPKEWIKDAPEFESGEGMTGDQENKLLHHYGVESAPEASGYRDPRDARDERTDDGGSDDRRGEERREEERREGERRRDENRTGDSPDLAAADERAVGEAQDLGGEYRLRKYVVTETRTIKVPVTREEVRVERVNEDGTVTPVDDPDLGDVDRDRR</sequence>
<evidence type="ECO:0000256" key="1">
    <source>
        <dbReference type="SAM" id="MobiDB-lite"/>
    </source>
</evidence>
<dbReference type="Pfam" id="PF05239">
    <property type="entry name" value="PRC"/>
    <property type="match status" value="1"/>
</dbReference>
<feature type="region of interest" description="Disordered" evidence="1">
    <location>
        <begin position="104"/>
        <end position="177"/>
    </location>
</feature>
<dbReference type="GO" id="GO:0019684">
    <property type="term" value="P:photosynthesis, light reaction"/>
    <property type="evidence" value="ECO:0007669"/>
    <property type="project" value="InterPro"/>
</dbReference>
<dbReference type="Pfam" id="PF09557">
    <property type="entry name" value="DUF2382"/>
    <property type="match status" value="1"/>
</dbReference>
<keyword evidence="5" id="KW-1185">Reference proteome</keyword>
<feature type="compositionally biased region" description="Basic and acidic residues" evidence="1">
    <location>
        <begin position="112"/>
        <end position="156"/>
    </location>
</feature>
<dbReference type="InterPro" id="IPR019060">
    <property type="entry name" value="DUF2382"/>
</dbReference>
<dbReference type="HOGENOM" id="CLU_050193_1_0_11"/>
<dbReference type="eggNOG" id="COG3861">
    <property type="taxonomic scope" value="Bacteria"/>
</dbReference>
<dbReference type="PATRIC" id="fig|1121362.3.peg.547"/>
<evidence type="ECO:0000259" key="2">
    <source>
        <dbReference type="Pfam" id="PF05239"/>
    </source>
</evidence>
<dbReference type="GO" id="GO:0030077">
    <property type="term" value="C:plasma membrane light-harvesting complex"/>
    <property type="evidence" value="ECO:0007669"/>
    <property type="project" value="InterPro"/>
</dbReference>
<gene>
    <name evidence="4" type="ORF">A605_02725</name>
</gene>
<reference evidence="4 5" key="1">
    <citation type="journal article" date="2012" name="Stand. Genomic Sci.">
        <title>Genome sequence of the halotolerant bacterium Corynebacterium halotolerans type strain YIM 70093(T) (= DSM 44683(T)).</title>
        <authorList>
            <person name="Ruckert C."/>
            <person name="Albersmeier A."/>
            <person name="Al-Dilaimi A."/>
            <person name="Niehaus K."/>
            <person name="Szczepanowski R."/>
            <person name="Kalinowski J."/>
        </authorList>
    </citation>
    <scope>NUCLEOTIDE SEQUENCE [LARGE SCALE GENOMIC DNA]</scope>
    <source>
        <strain evidence="4">YIM 70093</strain>
    </source>
</reference>
<dbReference type="AlphaFoldDB" id="M1MV17"/>
<protein>
    <recommendedName>
        <fullName evidence="6">PRC-barrel domain-containing protein</fullName>
    </recommendedName>
</protein>
<dbReference type="EMBL" id="CP003697">
    <property type="protein sequence ID" value="AGF71559.1"/>
    <property type="molecule type" value="Genomic_DNA"/>
</dbReference>
<evidence type="ECO:0000313" key="4">
    <source>
        <dbReference type="EMBL" id="AGF71559.1"/>
    </source>
</evidence>
<organism evidence="4 5">
    <name type="scientific">Corynebacterium halotolerans YIM 70093 = DSM 44683</name>
    <dbReference type="NCBI Taxonomy" id="1121362"/>
    <lineage>
        <taxon>Bacteria</taxon>
        <taxon>Bacillati</taxon>
        <taxon>Actinomycetota</taxon>
        <taxon>Actinomycetes</taxon>
        <taxon>Mycobacteriales</taxon>
        <taxon>Corynebacteriaceae</taxon>
        <taxon>Corynebacterium</taxon>
    </lineage>
</organism>
<name>M1MV17_9CORY</name>
<dbReference type="STRING" id="1121362.A605_02725"/>
<dbReference type="OrthoDB" id="3712018at2"/>
<feature type="domain" description="DUF2382" evidence="3">
    <location>
        <begin position="170"/>
        <end position="216"/>
    </location>
</feature>
<evidence type="ECO:0000313" key="5">
    <source>
        <dbReference type="Proteomes" id="UP000011723"/>
    </source>
</evidence>